<evidence type="ECO:0000313" key="1">
    <source>
        <dbReference type="EMBL" id="KAK8921582.1"/>
    </source>
</evidence>
<name>A0AAP0B025_9ASPA</name>
<evidence type="ECO:0000313" key="2">
    <source>
        <dbReference type="Proteomes" id="UP001418222"/>
    </source>
</evidence>
<accession>A0AAP0B025</accession>
<sequence>MNHTRGSRGASLPNRDVLGVARRNLELVTGLIWWGIRPPTMPNRGRPTRSTEGLELEVRPCGSGGVAGVSPEEEELGRCRAGGRAADRCRVDGVHRGLGPADSS</sequence>
<protein>
    <submittedName>
        <fullName evidence="1">Uncharacterized protein</fullName>
    </submittedName>
</protein>
<dbReference type="EMBL" id="JBBWWQ010000018">
    <property type="protein sequence ID" value="KAK8921582.1"/>
    <property type="molecule type" value="Genomic_DNA"/>
</dbReference>
<gene>
    <name evidence="1" type="ORF">KSP39_PZI020365</name>
</gene>
<dbReference type="Proteomes" id="UP001418222">
    <property type="component" value="Unassembled WGS sequence"/>
</dbReference>
<proteinExistence type="predicted"/>
<keyword evidence="2" id="KW-1185">Reference proteome</keyword>
<dbReference type="AlphaFoldDB" id="A0AAP0B025"/>
<comment type="caution">
    <text evidence="1">The sequence shown here is derived from an EMBL/GenBank/DDBJ whole genome shotgun (WGS) entry which is preliminary data.</text>
</comment>
<reference evidence="1 2" key="1">
    <citation type="journal article" date="2022" name="Nat. Plants">
        <title>Genomes of leafy and leafless Platanthera orchids illuminate the evolution of mycoheterotrophy.</title>
        <authorList>
            <person name="Li M.H."/>
            <person name="Liu K.W."/>
            <person name="Li Z."/>
            <person name="Lu H.C."/>
            <person name="Ye Q.L."/>
            <person name="Zhang D."/>
            <person name="Wang J.Y."/>
            <person name="Li Y.F."/>
            <person name="Zhong Z.M."/>
            <person name="Liu X."/>
            <person name="Yu X."/>
            <person name="Liu D.K."/>
            <person name="Tu X.D."/>
            <person name="Liu B."/>
            <person name="Hao Y."/>
            <person name="Liao X.Y."/>
            <person name="Jiang Y.T."/>
            <person name="Sun W.H."/>
            <person name="Chen J."/>
            <person name="Chen Y.Q."/>
            <person name="Ai Y."/>
            <person name="Zhai J.W."/>
            <person name="Wu S.S."/>
            <person name="Zhou Z."/>
            <person name="Hsiao Y.Y."/>
            <person name="Wu W.L."/>
            <person name="Chen Y.Y."/>
            <person name="Lin Y.F."/>
            <person name="Hsu J.L."/>
            <person name="Li C.Y."/>
            <person name="Wang Z.W."/>
            <person name="Zhao X."/>
            <person name="Zhong W.Y."/>
            <person name="Ma X.K."/>
            <person name="Ma L."/>
            <person name="Huang J."/>
            <person name="Chen G.Z."/>
            <person name="Huang M.Z."/>
            <person name="Huang L."/>
            <person name="Peng D.H."/>
            <person name="Luo Y.B."/>
            <person name="Zou S.Q."/>
            <person name="Chen S.P."/>
            <person name="Lan S."/>
            <person name="Tsai W.C."/>
            <person name="Van de Peer Y."/>
            <person name="Liu Z.J."/>
        </authorList>
    </citation>
    <scope>NUCLEOTIDE SEQUENCE [LARGE SCALE GENOMIC DNA]</scope>
    <source>
        <strain evidence="1">Lor287</strain>
    </source>
</reference>
<organism evidence="1 2">
    <name type="scientific">Platanthera zijinensis</name>
    <dbReference type="NCBI Taxonomy" id="2320716"/>
    <lineage>
        <taxon>Eukaryota</taxon>
        <taxon>Viridiplantae</taxon>
        <taxon>Streptophyta</taxon>
        <taxon>Embryophyta</taxon>
        <taxon>Tracheophyta</taxon>
        <taxon>Spermatophyta</taxon>
        <taxon>Magnoliopsida</taxon>
        <taxon>Liliopsida</taxon>
        <taxon>Asparagales</taxon>
        <taxon>Orchidaceae</taxon>
        <taxon>Orchidoideae</taxon>
        <taxon>Orchideae</taxon>
        <taxon>Orchidinae</taxon>
        <taxon>Platanthera</taxon>
    </lineage>
</organism>